<evidence type="ECO:0000256" key="4">
    <source>
        <dbReference type="ARBA" id="ARBA00022840"/>
    </source>
</evidence>
<sequence>MNIVNLLVGGPTNLWPDTLKNCDINGKWIGVDRGSLRLIKLGITPAIAIGDYDSISNDELELVKSKVSDLRTFNSHKDYTDTQLALKIADEELNADVINIYGATGGRLDHFLSNFLMITDPEYNNIVNKIKIIDAQNTISYYLPGSYKIKKESDKKYLAYIPLNSMKLTLSESKYTLDNYQVPSPISFSSNEFIGNYAKFKFDCGILCVIQSKD</sequence>
<dbReference type="SUPFAM" id="SSF63999">
    <property type="entry name" value="Thiamin pyrophosphokinase, catalytic domain"/>
    <property type="match status" value="1"/>
</dbReference>
<dbReference type="EMBL" id="CP093362">
    <property type="protein sequence ID" value="UQS85330.1"/>
    <property type="molecule type" value="Genomic_DNA"/>
</dbReference>
<dbReference type="SMART" id="SM00983">
    <property type="entry name" value="TPK_B1_binding"/>
    <property type="match status" value="1"/>
</dbReference>
<keyword evidence="1 7" id="KW-0808">Transferase</keyword>
<gene>
    <name evidence="7" type="ORF">MOO46_01700</name>
</gene>
<dbReference type="CDD" id="cd07995">
    <property type="entry name" value="TPK"/>
    <property type="match status" value="1"/>
</dbReference>
<evidence type="ECO:0000256" key="2">
    <source>
        <dbReference type="ARBA" id="ARBA00022741"/>
    </source>
</evidence>
<dbReference type="PANTHER" id="PTHR41299:SF1">
    <property type="entry name" value="THIAMINE PYROPHOSPHOKINASE"/>
    <property type="match status" value="1"/>
</dbReference>
<dbReference type="PANTHER" id="PTHR41299">
    <property type="entry name" value="THIAMINE PYROPHOSPHOKINASE"/>
    <property type="match status" value="1"/>
</dbReference>
<dbReference type="InterPro" id="IPR036759">
    <property type="entry name" value="TPK_catalytic_sf"/>
</dbReference>
<dbReference type="GO" id="GO:0004788">
    <property type="term" value="F:thiamine diphosphokinase activity"/>
    <property type="evidence" value="ECO:0007669"/>
    <property type="project" value="UniProtKB-EC"/>
</dbReference>
<dbReference type="InterPro" id="IPR007371">
    <property type="entry name" value="TPK_catalytic"/>
</dbReference>
<dbReference type="Gene3D" id="3.40.50.10240">
    <property type="entry name" value="Thiamin pyrophosphokinase, catalytic domain"/>
    <property type="match status" value="1"/>
</dbReference>
<keyword evidence="4" id="KW-0067">ATP-binding</keyword>
<dbReference type="EC" id="2.7.6.2" evidence="5"/>
<keyword evidence="8" id="KW-1185">Reference proteome</keyword>
<evidence type="ECO:0000256" key="1">
    <source>
        <dbReference type="ARBA" id="ARBA00022679"/>
    </source>
</evidence>
<proteinExistence type="predicted"/>
<evidence type="ECO:0000313" key="7">
    <source>
        <dbReference type="EMBL" id="UQS85330.1"/>
    </source>
</evidence>
<evidence type="ECO:0000256" key="5">
    <source>
        <dbReference type="NCBIfam" id="TIGR01378"/>
    </source>
</evidence>
<evidence type="ECO:0000313" key="8">
    <source>
        <dbReference type="Proteomes" id="UP000831859"/>
    </source>
</evidence>
<dbReference type="Pfam" id="PF04263">
    <property type="entry name" value="TPK_catalytic"/>
    <property type="match status" value="1"/>
</dbReference>
<evidence type="ECO:0000259" key="6">
    <source>
        <dbReference type="SMART" id="SM00983"/>
    </source>
</evidence>
<dbReference type="InterPro" id="IPR006282">
    <property type="entry name" value="Thi_PPkinase"/>
</dbReference>
<reference evidence="7 8" key="1">
    <citation type="journal article" date="2022" name="Int. J. Syst. Evol. Microbiol.">
        <title>Apilactobacillus apisilvae sp. nov., Nicolia spurrieriana gen. nov. sp. nov., Bombilactobacillus folatiphilus sp. nov. and Bombilactobacillus thymidiniphilus sp. nov., four new lactic acid bacterial isolates from stingless bees Tetragonula carbonaria and Austroplebeia australis.</title>
        <authorList>
            <person name="Oliphant S.A."/>
            <person name="Watson-Haigh N.S."/>
            <person name="Sumby K.M."/>
            <person name="Gardner J."/>
            <person name="Groom S."/>
            <person name="Jiranek V."/>
        </authorList>
    </citation>
    <scope>NUCLEOTIDE SEQUENCE [LARGE SCALE GENOMIC DNA]</scope>
    <source>
        <strain evidence="7 8">SG5_A10</strain>
    </source>
</reference>
<dbReference type="NCBIfam" id="TIGR01378">
    <property type="entry name" value="thi_PPkinase"/>
    <property type="match status" value="1"/>
</dbReference>
<accession>A0ABY4PI54</accession>
<evidence type="ECO:0000256" key="3">
    <source>
        <dbReference type="ARBA" id="ARBA00022777"/>
    </source>
</evidence>
<feature type="domain" description="Thiamin pyrophosphokinase thiamin-binding" evidence="6">
    <location>
        <begin position="145"/>
        <end position="207"/>
    </location>
</feature>
<protein>
    <recommendedName>
        <fullName evidence="5">Thiamine diphosphokinase</fullName>
        <ecNumber evidence="5">2.7.6.2</ecNumber>
    </recommendedName>
</protein>
<organism evidence="7 8">
    <name type="scientific">Apilactobacillus apisilvae</name>
    <dbReference type="NCBI Taxonomy" id="2923364"/>
    <lineage>
        <taxon>Bacteria</taxon>
        <taxon>Bacillati</taxon>
        <taxon>Bacillota</taxon>
        <taxon>Bacilli</taxon>
        <taxon>Lactobacillales</taxon>
        <taxon>Lactobacillaceae</taxon>
        <taxon>Apilactobacillus</taxon>
    </lineage>
</organism>
<keyword evidence="2" id="KW-0547">Nucleotide-binding</keyword>
<dbReference type="Pfam" id="PF04265">
    <property type="entry name" value="TPK_B1_binding"/>
    <property type="match status" value="1"/>
</dbReference>
<dbReference type="Proteomes" id="UP000831859">
    <property type="component" value="Chromosome"/>
</dbReference>
<dbReference type="InterPro" id="IPR007373">
    <property type="entry name" value="Thiamin_PyroPKinase_B1-bd"/>
</dbReference>
<keyword evidence="3" id="KW-0418">Kinase</keyword>
<dbReference type="RefSeq" id="WP_249511307.1">
    <property type="nucleotide sequence ID" value="NZ_CP093362.1"/>
</dbReference>
<dbReference type="InterPro" id="IPR053149">
    <property type="entry name" value="TPK"/>
</dbReference>
<name>A0ABY4PI54_9LACO</name>